<keyword evidence="1" id="KW-1133">Transmembrane helix</keyword>
<comment type="caution">
    <text evidence="2">The sequence shown here is derived from an EMBL/GenBank/DDBJ whole genome shotgun (WGS) entry which is preliminary data.</text>
</comment>
<dbReference type="Pfam" id="PF12679">
    <property type="entry name" value="ABC2_membrane_2"/>
    <property type="match status" value="1"/>
</dbReference>
<organism evidence="2 3">
    <name type="scientific">Desulfuribacillus alkaliarsenatis</name>
    <dbReference type="NCBI Taxonomy" id="766136"/>
    <lineage>
        <taxon>Bacteria</taxon>
        <taxon>Bacillati</taxon>
        <taxon>Bacillota</taxon>
        <taxon>Desulfuribacillia</taxon>
        <taxon>Desulfuribacillales</taxon>
        <taxon>Desulfuribacillaceae</taxon>
        <taxon>Desulfuribacillus</taxon>
    </lineage>
</organism>
<reference evidence="2 3" key="1">
    <citation type="submission" date="2016-09" db="EMBL/GenBank/DDBJ databases">
        <title>Draft genome sequence for the type strain of Desulfuribacillus alkaliarsenatis AHT28, an obligately anaerobic, sulfidogenic bacterium isolated from Russian soda lake sediments.</title>
        <authorList>
            <person name="Abin C.A."/>
            <person name="Hollibaugh J.T."/>
        </authorList>
    </citation>
    <scope>NUCLEOTIDE SEQUENCE [LARGE SCALE GENOMIC DNA]</scope>
    <source>
        <strain evidence="2 3">AHT28</strain>
    </source>
</reference>
<keyword evidence="1" id="KW-0472">Membrane</keyword>
<evidence type="ECO:0000256" key="1">
    <source>
        <dbReference type="SAM" id="Phobius"/>
    </source>
</evidence>
<gene>
    <name evidence="2" type="ORF">BHF68_07835</name>
</gene>
<feature type="transmembrane region" description="Helical" evidence="1">
    <location>
        <begin position="223"/>
        <end position="241"/>
    </location>
</feature>
<name>A0A1E5G1B2_9FIRM</name>
<sequence length="250" mass="27199">MLNYFPNTSATHGMGDQFRPFAIQMVTKMGFQFSSMLIALLTIILAAGAVASELDSGLIQGIITRPIHRYQYILGKLVGLIILACLYASVLFFSILLIGYWFDLSTITSLTFTQTMKGWLLYLLLPSALVCLTLFGSVYFKTVSNGILVIFIYILGNVGGMVEMIGQYVNSNSIIGTGIFISLVSPFQTIYSTMERVMVPGSELAGTAMAGASLSGSGEPASVWMFVYIAIYMLAFVALAINKFSNKDIT</sequence>
<dbReference type="Proteomes" id="UP000094296">
    <property type="component" value="Unassembled WGS sequence"/>
</dbReference>
<accession>A0A1E5G1B2</accession>
<feature type="transmembrane region" description="Helical" evidence="1">
    <location>
        <begin position="146"/>
        <end position="166"/>
    </location>
</feature>
<protein>
    <submittedName>
        <fullName evidence="2">ABC transporter permease</fullName>
    </submittedName>
</protein>
<dbReference type="AlphaFoldDB" id="A0A1E5G1B2"/>
<evidence type="ECO:0000313" key="2">
    <source>
        <dbReference type="EMBL" id="OEF96651.1"/>
    </source>
</evidence>
<feature type="transmembrane region" description="Helical" evidence="1">
    <location>
        <begin position="119"/>
        <end position="140"/>
    </location>
</feature>
<proteinExistence type="predicted"/>
<evidence type="ECO:0000313" key="3">
    <source>
        <dbReference type="Proteomes" id="UP000094296"/>
    </source>
</evidence>
<keyword evidence="1" id="KW-0812">Transmembrane</keyword>
<feature type="transmembrane region" description="Helical" evidence="1">
    <location>
        <begin position="33"/>
        <end position="52"/>
    </location>
</feature>
<feature type="transmembrane region" description="Helical" evidence="1">
    <location>
        <begin position="72"/>
        <end position="98"/>
    </location>
</feature>
<dbReference type="EMBL" id="MIJE01000031">
    <property type="protein sequence ID" value="OEF96651.1"/>
    <property type="molecule type" value="Genomic_DNA"/>
</dbReference>
<keyword evidence="3" id="KW-1185">Reference proteome</keyword>
<dbReference type="STRING" id="766136.BHF68_07835"/>